<evidence type="ECO:0000259" key="16">
    <source>
        <dbReference type="Pfam" id="PF00593"/>
    </source>
</evidence>
<keyword evidence="9 14" id="KW-0798">TonB box</keyword>
<keyword evidence="3 12" id="KW-1134">Transmembrane beta strand</keyword>
<dbReference type="EMBL" id="JACHBT010000005">
    <property type="protein sequence ID" value="MBB6504177.1"/>
    <property type="molecule type" value="Genomic_DNA"/>
</dbReference>
<dbReference type="PANTHER" id="PTHR32552">
    <property type="entry name" value="FERRICHROME IRON RECEPTOR-RELATED"/>
    <property type="match status" value="1"/>
</dbReference>
<dbReference type="InterPro" id="IPR036942">
    <property type="entry name" value="Beta-barrel_TonB_sf"/>
</dbReference>
<dbReference type="AlphaFoldDB" id="A0A7X0JCP2"/>
<name>A0A7X0JCP2_9SPHN</name>
<keyword evidence="10 12" id="KW-0472">Membrane</keyword>
<keyword evidence="8" id="KW-0406">Ion transport</keyword>
<evidence type="ECO:0000256" key="6">
    <source>
        <dbReference type="ARBA" id="ARBA00022729"/>
    </source>
</evidence>
<comment type="caution">
    <text evidence="18">The sequence shown here is derived from an EMBL/GenBank/DDBJ whole genome shotgun (WGS) entry which is preliminary data.</text>
</comment>
<evidence type="ECO:0000256" key="13">
    <source>
        <dbReference type="PROSITE-ProRule" id="PRU10144"/>
    </source>
</evidence>
<evidence type="ECO:0000256" key="10">
    <source>
        <dbReference type="ARBA" id="ARBA00023136"/>
    </source>
</evidence>
<keyword evidence="7" id="KW-0408">Iron</keyword>
<keyword evidence="18" id="KW-0675">Receptor</keyword>
<feature type="signal peptide" evidence="15">
    <location>
        <begin position="1"/>
        <end position="21"/>
    </location>
</feature>
<comment type="similarity">
    <text evidence="12 14">Belongs to the TonB-dependent receptor family.</text>
</comment>
<comment type="subcellular location">
    <subcellularLocation>
        <location evidence="1 12">Cell outer membrane</location>
        <topology evidence="1 12">Multi-pass membrane protein</topology>
    </subcellularLocation>
</comment>
<evidence type="ECO:0000256" key="5">
    <source>
        <dbReference type="ARBA" id="ARBA00022692"/>
    </source>
</evidence>
<dbReference type="PROSITE" id="PS01156">
    <property type="entry name" value="TONB_DEPENDENT_REC_2"/>
    <property type="match status" value="1"/>
</dbReference>
<keyword evidence="6 15" id="KW-0732">Signal</keyword>
<dbReference type="InterPro" id="IPR012910">
    <property type="entry name" value="Plug_dom"/>
</dbReference>
<dbReference type="GO" id="GO:0006826">
    <property type="term" value="P:iron ion transport"/>
    <property type="evidence" value="ECO:0007669"/>
    <property type="project" value="UniProtKB-KW"/>
</dbReference>
<dbReference type="InterPro" id="IPR039426">
    <property type="entry name" value="TonB-dep_rcpt-like"/>
</dbReference>
<evidence type="ECO:0000313" key="18">
    <source>
        <dbReference type="EMBL" id="MBB6504177.1"/>
    </source>
</evidence>
<keyword evidence="4" id="KW-0410">Iron transport</keyword>
<feature type="domain" description="TonB-dependent receptor plug" evidence="17">
    <location>
        <begin position="67"/>
        <end position="175"/>
    </location>
</feature>
<evidence type="ECO:0000259" key="17">
    <source>
        <dbReference type="Pfam" id="PF07715"/>
    </source>
</evidence>
<dbReference type="Proteomes" id="UP000522313">
    <property type="component" value="Unassembled WGS sequence"/>
</dbReference>
<evidence type="ECO:0000256" key="12">
    <source>
        <dbReference type="PROSITE-ProRule" id="PRU01360"/>
    </source>
</evidence>
<dbReference type="PROSITE" id="PS52016">
    <property type="entry name" value="TONB_DEPENDENT_REC_3"/>
    <property type="match status" value="1"/>
</dbReference>
<dbReference type="GO" id="GO:0009279">
    <property type="term" value="C:cell outer membrane"/>
    <property type="evidence" value="ECO:0007669"/>
    <property type="project" value="UniProtKB-SubCell"/>
</dbReference>
<keyword evidence="2 12" id="KW-0813">Transport</keyword>
<feature type="short sequence motif" description="TonB C-terminal box" evidence="13">
    <location>
        <begin position="921"/>
        <end position="938"/>
    </location>
</feature>
<keyword evidence="11 12" id="KW-0998">Cell outer membrane</keyword>
<keyword evidence="5 12" id="KW-0812">Transmembrane</keyword>
<evidence type="ECO:0000256" key="14">
    <source>
        <dbReference type="RuleBase" id="RU003357"/>
    </source>
</evidence>
<evidence type="ECO:0000256" key="8">
    <source>
        <dbReference type="ARBA" id="ARBA00023065"/>
    </source>
</evidence>
<evidence type="ECO:0000256" key="11">
    <source>
        <dbReference type="ARBA" id="ARBA00023237"/>
    </source>
</evidence>
<feature type="domain" description="TonB-dependent receptor-like beta-barrel" evidence="16">
    <location>
        <begin position="366"/>
        <end position="886"/>
    </location>
</feature>
<dbReference type="PANTHER" id="PTHR32552:SF81">
    <property type="entry name" value="TONB-DEPENDENT OUTER MEMBRANE RECEPTOR"/>
    <property type="match status" value="1"/>
</dbReference>
<evidence type="ECO:0000256" key="7">
    <source>
        <dbReference type="ARBA" id="ARBA00023004"/>
    </source>
</evidence>
<evidence type="ECO:0000313" key="19">
    <source>
        <dbReference type="Proteomes" id="UP000522313"/>
    </source>
</evidence>
<reference evidence="18 19" key="2">
    <citation type="submission" date="2020-08" db="EMBL/GenBank/DDBJ databases">
        <authorList>
            <person name="Partida-Martinez L."/>
            <person name="Huntemann M."/>
            <person name="Clum A."/>
            <person name="Wang J."/>
            <person name="Palaniappan K."/>
            <person name="Ritter S."/>
            <person name="Chen I.-M."/>
            <person name="Stamatis D."/>
            <person name="Reddy T."/>
            <person name="O'Malley R."/>
            <person name="Daum C."/>
            <person name="Shapiro N."/>
            <person name="Ivanova N."/>
            <person name="Kyrpides N."/>
            <person name="Woyke T."/>
        </authorList>
    </citation>
    <scope>NUCLEOTIDE SEQUENCE [LARGE SCALE GENOMIC DNA]</scope>
    <source>
        <strain evidence="18 19">AS3.13</strain>
    </source>
</reference>
<evidence type="ECO:0000256" key="9">
    <source>
        <dbReference type="ARBA" id="ARBA00023077"/>
    </source>
</evidence>
<dbReference type="Gene3D" id="2.40.170.20">
    <property type="entry name" value="TonB-dependent receptor, beta-barrel domain"/>
    <property type="match status" value="2"/>
</dbReference>
<dbReference type="InterPro" id="IPR000531">
    <property type="entry name" value="Beta-barrel_TonB"/>
</dbReference>
<dbReference type="SUPFAM" id="SSF56935">
    <property type="entry name" value="Porins"/>
    <property type="match status" value="1"/>
</dbReference>
<protein>
    <submittedName>
        <fullName evidence="18">Outer membrane receptor protein involved in Fe transport</fullName>
    </submittedName>
</protein>
<dbReference type="InterPro" id="IPR010917">
    <property type="entry name" value="TonB_rcpt_CS"/>
</dbReference>
<reference evidence="18 19" key="1">
    <citation type="submission" date="2020-08" db="EMBL/GenBank/DDBJ databases">
        <title>The Agave Microbiome: Exploring the role of microbial communities in plant adaptations to desert environments.</title>
        <authorList>
            <person name="Partida-Martinez L.P."/>
        </authorList>
    </citation>
    <scope>NUCLEOTIDE SEQUENCE [LARGE SCALE GENOMIC DNA]</scope>
    <source>
        <strain evidence="18 19">AS3.13</strain>
    </source>
</reference>
<organism evidence="18 19">
    <name type="scientific">Sphingomonas endophytica</name>
    <dbReference type="NCBI Taxonomy" id="869719"/>
    <lineage>
        <taxon>Bacteria</taxon>
        <taxon>Pseudomonadati</taxon>
        <taxon>Pseudomonadota</taxon>
        <taxon>Alphaproteobacteria</taxon>
        <taxon>Sphingomonadales</taxon>
        <taxon>Sphingomonadaceae</taxon>
        <taxon>Sphingomonas</taxon>
    </lineage>
</organism>
<evidence type="ECO:0000256" key="1">
    <source>
        <dbReference type="ARBA" id="ARBA00004571"/>
    </source>
</evidence>
<evidence type="ECO:0000256" key="2">
    <source>
        <dbReference type="ARBA" id="ARBA00022448"/>
    </source>
</evidence>
<evidence type="ECO:0000256" key="3">
    <source>
        <dbReference type="ARBA" id="ARBA00022452"/>
    </source>
</evidence>
<dbReference type="RefSeq" id="WP_184504476.1">
    <property type="nucleotide sequence ID" value="NZ_JACHBT010000005.1"/>
</dbReference>
<dbReference type="Pfam" id="PF00593">
    <property type="entry name" value="TonB_dep_Rec_b-barrel"/>
    <property type="match status" value="1"/>
</dbReference>
<evidence type="ECO:0000256" key="15">
    <source>
        <dbReference type="SAM" id="SignalP"/>
    </source>
</evidence>
<feature type="chain" id="PRO_5030769845" evidence="15">
    <location>
        <begin position="22"/>
        <end position="938"/>
    </location>
</feature>
<proteinExistence type="inferred from homology"/>
<gene>
    <name evidence="18" type="ORF">F4693_001142</name>
</gene>
<dbReference type="Pfam" id="PF07715">
    <property type="entry name" value="Plug"/>
    <property type="match status" value="1"/>
</dbReference>
<sequence>MRLTATLLSTAAAVLAMPALAQDQTSPVTTNAAVAGQSDTASAQSGDTGLLNAGDIVVTATRRAERLADVPISINAVSQAALQNSGATDIRQLAQLAPSLNVSSTGSEANASARVRGIGTVGDNPGLESSVTVFIDGVYRSRTGSGLNDLGEVDRVEVLRGPQGTLSGRNSSAGAINIYTKAPSFDFGGYAEGTYGNYDFYRVAGAITGPIVKDLLAFRIDGVASKRDGFYRDVVNDTDYNDRNRWFVRGQLLLEPSSDFSVRLIGDYTWRNEKCCGAVYVDTREKTDPTPGTPGDYAINPAGNRIVSVMQQVAALRGYPAGSVFPAGNDPYSRRIAFTPGRAYSNVTKDYGGSGQIDWNLGSAALTSITAYREYKSDGANDIDANVLDIGYRPDDGNNYRQFHTFTQELRLNGEAFGDRLNWLIGGFFSNEDLQVVDNLKFGRDYGAFAACRIVATINPNAALRNAANPGCLSAAGSAILQGQLPGTTAAFGAATPIVLGSIRLLSTLNDLGTTRDVYNQNSKSFAVFTHNIFRLTDRLSLTAGLRWTREQKDFDATFGNNNTVCPQVQSLLSATPQAGNLFNNAQLAVLTRGIATLACTGNSSSRLNGQTISDKLRENQVTGTAVLSWKPTDRLMTYASYSRGYKAGGYNLDRSDLGDAYNPATIANIDGSRLRFDPETVNAYEVGLKYSSRQFTFNLAGFRSEFKNFQLNTFNGTNYVVENIGSCSEGLNGADRDNSLATGACSGDVRYGVVSQGFEAEAGFYPAEHLAINMGYTFADTKYRRNLVGSDAGAALDPALFLLSGSQMSNAPRNVITTSVSWNPPIGSSGMSALFYVDQRTVSDYNTGSDLFLEKEQDGFTLLNARIGLRGNQDRWAVEVWAQNLLDTEYQQVAFNAPFQGAGSLQQVQSFGGVGNQLFASFLAEPRTYGLTLRTRF</sequence>
<evidence type="ECO:0000256" key="4">
    <source>
        <dbReference type="ARBA" id="ARBA00022496"/>
    </source>
</evidence>
<accession>A0A7X0JCP2</accession>